<dbReference type="Proteomes" id="UP000294480">
    <property type="component" value="Unassembled WGS sequence"/>
</dbReference>
<accession>A0A4R6XZR8</accession>
<evidence type="ECO:0000256" key="1">
    <source>
        <dbReference type="SAM" id="SignalP"/>
    </source>
</evidence>
<sequence length="179" mass="19585">MKNLITLICLLSITIVVPAKPAQLTATAWERCMLKAEASAKDEGIAGAEIAVINQCGARPLNESHMQNPVKQAPYDVLRSKHWKNSFKRVLGAKYDEFVAASRVSDHDGVKLVDKWMVGEASGAPGHGNSGDSIIFLIESQSKRIYAAASLSGQIFRFGFNQKSQNIPIMLTDWIKGLE</sequence>
<keyword evidence="3" id="KW-1185">Reference proteome</keyword>
<feature type="signal peptide" evidence="1">
    <location>
        <begin position="1"/>
        <end position="21"/>
    </location>
</feature>
<name>A0A4R6XZR8_9BURK</name>
<dbReference type="EMBL" id="SNZE01000050">
    <property type="protein sequence ID" value="TDR27041.1"/>
    <property type="molecule type" value="Genomic_DNA"/>
</dbReference>
<proteinExistence type="predicted"/>
<comment type="caution">
    <text evidence="2">The sequence shown here is derived from an EMBL/GenBank/DDBJ whole genome shotgun (WGS) entry which is preliminary data.</text>
</comment>
<dbReference type="AlphaFoldDB" id="A0A4R6XZR8"/>
<gene>
    <name evidence="2" type="ORF">DFR44_1502</name>
</gene>
<organism evidence="2 3">
    <name type="scientific">Hydromonas duriensis</name>
    <dbReference type="NCBI Taxonomy" id="1527608"/>
    <lineage>
        <taxon>Bacteria</taxon>
        <taxon>Pseudomonadati</taxon>
        <taxon>Pseudomonadota</taxon>
        <taxon>Betaproteobacteria</taxon>
        <taxon>Burkholderiales</taxon>
        <taxon>Burkholderiaceae</taxon>
        <taxon>Hydromonas</taxon>
    </lineage>
</organism>
<evidence type="ECO:0000313" key="2">
    <source>
        <dbReference type="EMBL" id="TDR27041.1"/>
    </source>
</evidence>
<keyword evidence="1" id="KW-0732">Signal</keyword>
<reference evidence="2 3" key="1">
    <citation type="submission" date="2019-03" db="EMBL/GenBank/DDBJ databases">
        <title>Genomic Encyclopedia of Type Strains, Phase IV (KMG-IV): sequencing the most valuable type-strain genomes for metagenomic binning, comparative biology and taxonomic classification.</title>
        <authorList>
            <person name="Goeker M."/>
        </authorList>
    </citation>
    <scope>NUCLEOTIDE SEQUENCE [LARGE SCALE GENOMIC DNA]</scope>
    <source>
        <strain evidence="2 3">DSM 102852</strain>
    </source>
</reference>
<feature type="chain" id="PRO_5020216913" evidence="1">
    <location>
        <begin position="22"/>
        <end position="179"/>
    </location>
</feature>
<protein>
    <submittedName>
        <fullName evidence="2">Uncharacterized protein</fullName>
    </submittedName>
</protein>
<evidence type="ECO:0000313" key="3">
    <source>
        <dbReference type="Proteomes" id="UP000294480"/>
    </source>
</evidence>